<feature type="transmembrane region" description="Helical" evidence="4">
    <location>
        <begin position="1347"/>
        <end position="1367"/>
    </location>
</feature>
<gene>
    <name evidence="6" type="ORF">AK812_SmicGene21433</name>
</gene>
<evidence type="ECO:0000256" key="1">
    <source>
        <dbReference type="ARBA" id="ARBA00009670"/>
    </source>
</evidence>
<dbReference type="InterPro" id="IPR048337">
    <property type="entry name" value="FAM50A/XAP5_C"/>
</dbReference>
<dbReference type="InterPro" id="IPR004147">
    <property type="entry name" value="ABC1_dom"/>
</dbReference>
<dbReference type="PANTHER" id="PTHR10566:SF117">
    <property type="entry name" value="UNUSUAL PROTEIN KINASE-RELATED"/>
    <property type="match status" value="1"/>
</dbReference>
<organism evidence="6 7">
    <name type="scientific">Symbiodinium microadriaticum</name>
    <name type="common">Dinoflagellate</name>
    <name type="synonym">Zooxanthella microadriatica</name>
    <dbReference type="NCBI Taxonomy" id="2951"/>
    <lineage>
        <taxon>Eukaryota</taxon>
        <taxon>Sar</taxon>
        <taxon>Alveolata</taxon>
        <taxon>Dinophyceae</taxon>
        <taxon>Suessiales</taxon>
        <taxon>Symbiodiniaceae</taxon>
        <taxon>Symbiodinium</taxon>
    </lineage>
</organism>
<feature type="transmembrane region" description="Helical" evidence="4">
    <location>
        <begin position="1547"/>
        <end position="1565"/>
    </location>
</feature>
<evidence type="ECO:0000256" key="2">
    <source>
        <dbReference type="SAM" id="Coils"/>
    </source>
</evidence>
<dbReference type="SUPFAM" id="SSF56112">
    <property type="entry name" value="Protein kinase-like (PK-like)"/>
    <property type="match status" value="1"/>
</dbReference>
<dbReference type="InterPro" id="IPR050154">
    <property type="entry name" value="UbiB_kinase"/>
</dbReference>
<feature type="transmembrane region" description="Helical" evidence="4">
    <location>
        <begin position="1624"/>
        <end position="1645"/>
    </location>
</feature>
<dbReference type="InterPro" id="IPR011009">
    <property type="entry name" value="Kinase-like_dom_sf"/>
</dbReference>
<evidence type="ECO:0000256" key="4">
    <source>
        <dbReference type="SAM" id="Phobius"/>
    </source>
</evidence>
<feature type="transmembrane region" description="Helical" evidence="4">
    <location>
        <begin position="1443"/>
        <end position="1462"/>
    </location>
</feature>
<feature type="transmembrane region" description="Helical" evidence="4">
    <location>
        <begin position="1474"/>
        <end position="1502"/>
    </location>
</feature>
<feature type="compositionally biased region" description="Low complexity" evidence="3">
    <location>
        <begin position="3416"/>
        <end position="3427"/>
    </location>
</feature>
<proteinExistence type="inferred from homology"/>
<keyword evidence="7" id="KW-1185">Reference proteome</keyword>
<accession>A0A1Q9DMF8</accession>
<dbReference type="Pfam" id="PF04921">
    <property type="entry name" value="XAP5"/>
    <property type="match status" value="1"/>
</dbReference>
<dbReference type="PROSITE" id="PS50011">
    <property type="entry name" value="PROTEIN_KINASE_DOM"/>
    <property type="match status" value="1"/>
</dbReference>
<evidence type="ECO:0000313" key="6">
    <source>
        <dbReference type="EMBL" id="OLP96343.1"/>
    </source>
</evidence>
<feature type="compositionally biased region" description="Basic residues" evidence="3">
    <location>
        <begin position="3434"/>
        <end position="3446"/>
    </location>
</feature>
<dbReference type="GO" id="GO:0004672">
    <property type="term" value="F:protein kinase activity"/>
    <property type="evidence" value="ECO:0007669"/>
    <property type="project" value="InterPro"/>
</dbReference>
<keyword evidence="4" id="KW-1133">Transmembrane helix</keyword>
<dbReference type="GO" id="GO:0005524">
    <property type="term" value="F:ATP binding"/>
    <property type="evidence" value="ECO:0007669"/>
    <property type="project" value="InterPro"/>
</dbReference>
<keyword evidence="2" id="KW-0175">Coiled coil</keyword>
<feature type="transmembrane region" description="Helical" evidence="4">
    <location>
        <begin position="1682"/>
        <end position="1702"/>
    </location>
</feature>
<feature type="region of interest" description="Disordered" evidence="3">
    <location>
        <begin position="4303"/>
        <end position="4325"/>
    </location>
</feature>
<dbReference type="PANTHER" id="PTHR10566">
    <property type="entry name" value="CHAPERONE-ACTIVITY OF BC1 COMPLEX CABC1 -RELATED"/>
    <property type="match status" value="1"/>
</dbReference>
<feature type="transmembrane region" description="Helical" evidence="4">
    <location>
        <begin position="1657"/>
        <end position="1675"/>
    </location>
</feature>
<reference evidence="6 7" key="1">
    <citation type="submission" date="2016-02" db="EMBL/GenBank/DDBJ databases">
        <title>Genome analysis of coral dinoflagellate symbionts highlights evolutionary adaptations to a symbiotic lifestyle.</title>
        <authorList>
            <person name="Aranda M."/>
            <person name="Li Y."/>
            <person name="Liew Y.J."/>
            <person name="Baumgarten S."/>
            <person name="Simakov O."/>
            <person name="Wilson M."/>
            <person name="Piel J."/>
            <person name="Ashoor H."/>
            <person name="Bougouffa S."/>
            <person name="Bajic V.B."/>
            <person name="Ryu T."/>
            <person name="Ravasi T."/>
            <person name="Bayer T."/>
            <person name="Micklem G."/>
            <person name="Kim H."/>
            <person name="Bhak J."/>
            <person name="Lajeunesse T.C."/>
            <person name="Voolstra C.R."/>
        </authorList>
    </citation>
    <scope>NUCLEOTIDE SEQUENCE [LARGE SCALE GENOMIC DNA]</scope>
    <source>
        <strain evidence="6 7">CCMP2467</strain>
    </source>
</reference>
<feature type="region of interest" description="Disordered" evidence="3">
    <location>
        <begin position="2362"/>
        <end position="2385"/>
    </location>
</feature>
<dbReference type="InterPro" id="IPR000719">
    <property type="entry name" value="Prot_kinase_dom"/>
</dbReference>
<feature type="region of interest" description="Disordered" evidence="3">
    <location>
        <begin position="3413"/>
        <end position="3446"/>
    </location>
</feature>
<evidence type="ECO:0000313" key="7">
    <source>
        <dbReference type="Proteomes" id="UP000186817"/>
    </source>
</evidence>
<dbReference type="EMBL" id="LSRX01000471">
    <property type="protein sequence ID" value="OLP96343.1"/>
    <property type="molecule type" value="Genomic_DNA"/>
</dbReference>
<feature type="domain" description="Protein kinase" evidence="5">
    <location>
        <begin position="3914"/>
        <end position="4247"/>
    </location>
</feature>
<name>A0A1Q9DMF8_SYMMI</name>
<dbReference type="Pfam" id="PF03109">
    <property type="entry name" value="ABC1"/>
    <property type="match status" value="1"/>
</dbReference>
<feature type="transmembrane region" description="Helical" evidence="4">
    <location>
        <begin position="1174"/>
        <end position="1202"/>
    </location>
</feature>
<feature type="coiled-coil region" evidence="2">
    <location>
        <begin position="272"/>
        <end position="299"/>
    </location>
</feature>
<feature type="transmembrane region" description="Helical" evidence="4">
    <location>
        <begin position="1317"/>
        <end position="1341"/>
    </location>
</feature>
<feature type="transmembrane region" description="Helical" evidence="4">
    <location>
        <begin position="1522"/>
        <end position="1541"/>
    </location>
</feature>
<feature type="compositionally biased region" description="Low complexity" evidence="3">
    <location>
        <begin position="3568"/>
        <end position="3577"/>
    </location>
</feature>
<sequence>MGREISAEEQKNMFVARFSRTEHLDILVDWSHFPERVAQDWFSFVLQMDHLAQGASSPPPLQNAGEDSRVGGSGWLELLLLRHWRTLNSATMATPVAKQLETVRAYESGNDIRQMVATSEGGRAYKLLKRREETRAAAEAEKNNIENETKKRKQIANIADKYSSASLAEDLEEEFKRQTVGLVSAADFKAKRQAIDDMIRETQQAEKEKKNLRVKRTVKAAQLSFEADDIAGSDDDEDQEASASDDEIKIRKKRFGKNPTAKTDFLYDADREAELLRKKKELIVQYKKEQEEIKKTKLEVTYSYWDGSGHRRNCVIERGYTIGNFLQKAKAELEKSDFPELRTVGSDTLMYVKEDLIIPHNVTFYELIKEKARGKSGPLFHFDVHDDIRMSNDSRIEKDESHAGKIVDRKWYERNKHVFPASRWEMYNKDKTYEKYTVHGNEVPAVFEDLCPFGWFLARLSHCTSCLIAPDPLHAQSHETSPSGPCQRSTPARARGGAAHMLLRWLQVLLLTGHANSQLFDCFDLEDYPEHLCCDSEQFGSAGTPEVAEEVWRYLDPEATTSYRDFWKSEAFYKISRVRHGGTDCKVAFVASRFLAFSKLDWDEQWFVLTLPRRVLKHFNWQLPLVVDAFWTMMYLPLWDWVARKPWSSFIWGRISGHMKKLKYFLMSELVTRRLYLGLPLPLEEAEHYASSSIFGQMTAALVVAYVRASQGARASAREALGAVEAKVHGWVERNDYYDLFFTSWPVMRLLHRLSDLLAEVLEEGVSTEQTKAPGGANNADDMPLVISCSVSSAPTEGQWAFKALASGEDCVPFVRKAVAEAAGGSQRWVLLLNPSLNWSEAHGTSIADGLQLASQEQADLAVGFPTVSHNSTWHWPVRRLGVTASSLRYTDYPTGYAGKLGYCASGDTTSGTRAYRLRTLQTLLAKVKDASTMESLLMQLDVLGHDVFGRDAGAITCMVPPLTEEDYLLKAEMSEAFAESRGWELLDVLGRLRLFCKASHGKEPFSGVLSPCEAVDVEEVAEAVTHFWASRGGTVVAEYAVGTVLPGAAGYRGAASAGPIGCTNYLVLQGEPCSTILMVTSQDAMASAEEVEPELVVSFTEDPIVADVASLVASMEPIDPSILRATRAWRVLQCFGAALRGTNRDLYERSFPVSSIQVFWSHSWHGNNYMKRLLLILLYSGPAAAIAATISALLMMSLHIAGVLPGLPRASILPLDEGLELVFAPWCLLTAGVVFAVVLVLWRSNRLVFLDQVCIHQTDAELKDNGILSLGAFLKYSEQFLLVWDSTYAGRLYCLLELAAFLTSHERPQDKVTVRLTAMAPCILGLGLAMWASMLHWVLVEEHTPFETVALVLSRWLSVYIAASYLREHYRTTEVMLKQLADFTVQGAQCHCCNDEASCIAEVCDRAVITRCIRIWYGSVEAFEVTVRTHVRRMLYRQLGGLLFPYRWQVLGALPLFWGFADLIAARGRAGNWKAAAIFFLASLTWCFLLLPTVFQVALLLAKYFRAEESGVWRDRLKSTVVALVVALLSFLGNWTALLVADVFSASLWMGGSAMLFGISWLALQFQAGQSAQMLDAIGKDVGESSAASVAGKPPHELAASAVETALAASFVTMTGRMFVPMFAMAVPDTAQLAIVVMTTPIIFKSVCPRLPKHRLLYTVIVWTVLAGGLVRELRAPRGILRIFGLLAAQLPILVSKPLAIRRSWASRRLRESGRQGFGCPACGAYGRGCLDIVVGETGHASTVTVHLWGQALAVGEFTEPSRWGMELCNAKVFLLYCGPLKLATSLGRLPCAHITSPRPVAQCATALREAAHRVPREAFVLLLSPYLWDETRATPSESTILDLQKVLRQNPEAVAAGIPILGRDHQWQWPAQDVDYRYYKLHYRRQHGTSMKAEDFCVTGGASSGTRLYRPGALPAMLRKVAAQSPGDLMVELDLLMKLGGFPRRVFTQRRLSALETGFRGVVLTCVLGDDASREDLYTDFAGLPESTGKRFFLEAAYYELGTGRIHETPWEKSVNGSGWSMAHRLADQRIAATLYYRKRLEDGIVYLVNWWVSKDPAHHFATAKQGTLLTAMIRGGHVAMMPWDTDLEISLYPGLASVLLSRTWPLHSGSMEGSLSMAGAFVPSSLRGTASNSPLIHGASTGGFRQKSPAPAPSSNAGFAPAIFAAAAAVAVVRGRTKRRAQAGGSTISGLSNQMRQQRKELEASMENNEVISPPCPMSHPPLRADGARALSQCLPGDRLVVWFLDDTMWHERVLVWPQDDSSWWICTPDWDVYVEQIVGDGQDGAVTFQIKGTDFQYFSRLRKPIYRFKEAVTDNDLRQLVKQVLDQKEADGEPDGRVPQSIRDAKGSTVQASKFLGTIFGASPGGGQGPRGSRRSDRAPDGKVWLSTEHFGGRTIGEVVEVNPSTDFEFGGEVGLVRVPAGWLKVELVDVGIQASFKSTRSPALTHDEVMPVVGESQVVPEDEGGDARTLYLDFDNQGTRYKSWKALVQECKDFTYSDWPHEGPATTMHLIKAMERQAGDPKGWLEMWSRSRGIADSDRVKHELRCLVEAVWLGGTFDQLNLPVLSSFETLSRRIAAIVEAYSQGPSSSPDWSSARLITGYKGPEDIVMPQLKTWVARRGKEEADLHQARSRVKELRRGAQVAEEGADAIADGSLPAGARPKPKAKGGGRRLEAGCSVESIGAPPGLTRLCDLLRHAGRLGSLSHPPSCEAALRELLAGRDDYHSPSSPVGLAPYNLELISLPDDVKQAPYAVDLLGEDDRRYLLEQERMLRPGPASESRAPDPYWDPALRHSPRRYRQFIKKLDSIGYLKYTLHPSAHAGVFFVYKSDKRRLRMIIDARPANALFLEPPGVDLSTSETFARMQYLSDEGMSGGHADEQGIFVALSDVRDCFHRVKQPDWLCKHFCFLPIAAKHLGMVGLTLDGQVLEPETEVFPMPGSLAMGFSWSLFFAQRISERLMSQVPSLQHSKLAVDRGEPICFSAQVQDEAYHYVYVDNLGVLSRSHDVVARGLVELTEIFNRKGLLLHAGEVGHENIQTLGVSLDGVNLTTSLTPERFHRVRQGVRGLLRRGKCSGKLLEVVIGHCTYCGLLHRGTLSVFHAVYKFIQRHYSDTVKLWPSVKIELRVFAGLMPFLVSDWSRPWNDKVFISDASEEGFGICAAAWPIDEVRKAGAIKERLRFRRSGGHNARESALTAAGFVRDIHTGAWRASELPAEEYLETAGWEINQDFPEINGSLLARDWETVQAGEWARAEHIVHLEARALVKSFEACLDSCRCRGSRQLMLFDSMSAALAFERGRSRNFKMLRQIRKLYGHALLWNVDVHFRWVPSELNPADGPSRLSSKVESKTLLRSLPLYDADSLHRDWAEEGSDFAAGLRDSFTTGKAKQDAGTRKRDTRILAKDYHVARPVKATTRSSDSSSSTSEPPAAKRQQRLLTRRSRHRVRKYVSEEMEAQDQGLSLLERKAVTAKTEAYYTKEYEEFTAFARKTLGHTVKSMVANPEYMDEALAKHFNSLFMLGHPGHRGDKVLASVMHRHRWSEEAAARLAVPEGLETSGPGSVKTGFPPGSLGGSSLRAEEDRRRVGEYDDSVLLDSVWLKPWAARLFRGLVQGAGNRPLWDFGYSDFLSCFNQAASQLQLPVSPYQWRHSGPSIDISRRLRTLAEVQKRGRWKSQKSVTRYEKSGRLAMNFNALPLRVQQHCLEAESLLAEVMAGTAPAPQATSTPKTFNAFVVFVMVAPAIAELKLMMQGLRGSGLNDNDRQIEGLEMRLVDVPTDEDTGLPLTYDPEILKEYFDRLPGVQLQRMLQIVSTGAPLIGMIVWNKLLGRSGTDVQVEQAAKFNEIVTTLGPFFIKLGQALSIRPDLLTPRAMVELQKLCDKVPSYSTQIAMATLESEFSEKFGKPTKKEDVFVTITPEPVAAASLGQVYKAELREPAGAQVAVKVQRPAVLETVSLDLYLIRKLAGFTTWLQDVGLRDSRRTDFVGLLDEFAARIYEELDYNKECLNGIQVEADMAHLDRVKIPKNFEQYCCRKVHVAEWVEGEKLSQSQAGDVRQLVNVGVVAYLTQLLDKGLFHADPHPGNMLRTPDGRLAILDFGLMTKITDDQRYGMVEAIAHLVHRDYAEIGADFQNLDFIPDGVDVKPIVPALSRVFDAALAGGGARGINFNELSADLAQITFEFPFRIPPYFALIIRAIGVLEGIALVGDPDFAIIDEAYPYLSKQLLTNPSDRLRSSFRYMVYGKEGVFDADRLIDLLRALEAFRLTEKAPDPEEIARAAAMAKASSQGAGLVQDGVRTETKVRQAQMSSERVGDRPTSWAQATANSEGDGAREALTFLLSPDGAFFRDFLVEETVKGIDCLGRGGLQALGKRLADTSPLRLLPGIGPALLKSPLGPFGDIFAPPLTAEEEKVVSNTTKLLAFLLGDAELIREGSVADGAQTVASVFALFRKNKLNAQNLNVSARALRRLADRIPGGPQRDLLPA</sequence>
<comment type="caution">
    <text evidence="6">The sequence shown here is derived from an EMBL/GenBank/DDBJ whole genome shotgun (WGS) entry which is preliminary data.</text>
</comment>
<feature type="transmembrane region" description="Helical" evidence="4">
    <location>
        <begin position="1222"/>
        <end position="1243"/>
    </location>
</feature>
<feature type="region of interest" description="Disordered" evidence="3">
    <location>
        <begin position="2184"/>
        <end position="2206"/>
    </location>
</feature>
<keyword evidence="4" id="KW-0812">Transmembrane</keyword>
<dbReference type="Proteomes" id="UP000186817">
    <property type="component" value="Unassembled WGS sequence"/>
</dbReference>
<feature type="coiled-coil region" evidence="2">
    <location>
        <begin position="188"/>
        <end position="215"/>
    </location>
</feature>
<dbReference type="OrthoDB" id="427480at2759"/>
<keyword evidence="4" id="KW-0472">Membrane</keyword>
<feature type="region of interest" description="Disordered" evidence="3">
    <location>
        <begin position="2653"/>
        <end position="2676"/>
    </location>
</feature>
<feature type="compositionally biased region" description="Polar residues" evidence="3">
    <location>
        <begin position="2187"/>
        <end position="2199"/>
    </location>
</feature>
<evidence type="ECO:0000259" key="5">
    <source>
        <dbReference type="PROSITE" id="PS50011"/>
    </source>
</evidence>
<protein>
    <recommendedName>
        <fullName evidence="5">Protein kinase domain-containing protein</fullName>
    </recommendedName>
</protein>
<feature type="region of interest" description="Disordered" evidence="3">
    <location>
        <begin position="3557"/>
        <end position="3583"/>
    </location>
</feature>
<evidence type="ECO:0000256" key="3">
    <source>
        <dbReference type="SAM" id="MobiDB-lite"/>
    </source>
</evidence>
<dbReference type="CDD" id="cd05121">
    <property type="entry name" value="ABC1_ADCK3-like"/>
    <property type="match status" value="1"/>
</dbReference>
<comment type="similarity">
    <text evidence="1">Belongs to the protein kinase superfamily. ADCK protein kinase family.</text>
</comment>